<reference evidence="1" key="1">
    <citation type="submission" date="2021-06" db="EMBL/GenBank/DDBJ databases">
        <authorList>
            <person name="Kallberg Y."/>
            <person name="Tangrot J."/>
            <person name="Rosling A."/>
        </authorList>
    </citation>
    <scope>NUCLEOTIDE SEQUENCE</scope>
    <source>
        <strain evidence="1">MT106</strain>
    </source>
</reference>
<organism evidence="1 2">
    <name type="scientific">Ambispora gerdemannii</name>
    <dbReference type="NCBI Taxonomy" id="144530"/>
    <lineage>
        <taxon>Eukaryota</taxon>
        <taxon>Fungi</taxon>
        <taxon>Fungi incertae sedis</taxon>
        <taxon>Mucoromycota</taxon>
        <taxon>Glomeromycotina</taxon>
        <taxon>Glomeromycetes</taxon>
        <taxon>Archaeosporales</taxon>
        <taxon>Ambisporaceae</taxon>
        <taxon>Ambispora</taxon>
    </lineage>
</organism>
<evidence type="ECO:0000313" key="2">
    <source>
        <dbReference type="Proteomes" id="UP000789831"/>
    </source>
</evidence>
<accession>A0A9N9BP90</accession>
<dbReference type="Proteomes" id="UP000789831">
    <property type="component" value="Unassembled WGS sequence"/>
</dbReference>
<gene>
    <name evidence="1" type="ORF">AGERDE_LOCUS7616</name>
</gene>
<sequence length="558" mass="64540">MSIHEYFERVSSKWNITDFLEECDLEPYHRKIESYTTSLEIIADMKKGKRSDKARLLLNDYRKANFGFSHKASVGAPGNFGFIWCSSLRGDPTPALLGHWVTLGSSDVQAFGATSGTYTRQRIDKRPDYKVARKWKETKEHGSASGPSFTISGTVVGPTEPEAVFISDDDDNSDYILSDFEDEIPLPQLLLSSQLEDFQESYKKMNVVHKWVLASGKCVEDTLFEYCRQQPVESLLHSWIIDLDDREADSLFTTEEWNEIQCAVKILPEVDRTFADSMMRFSDVKTASDLRRVLKTTSFLNEDEPYDRVKHYDAEWAEIVMRKFLTYYEDPNETLQKQHLESWYDINVWSLIIDHGLCDVIGMETVRKESTSVAVATRKNRKRARTRRRKPERKKMGYRMDGIFRMYIGDVEYGATEVAKKFDATKLLTDGFKLMKAMHDIFVCLSEQVRFEEKKVRQLRVAGMLHMGLKLQILQMSSPKGYVTILQREKILDVPAMAEKIKDLIRVLANVWRMKKMIMDCMETVNMRTQDQTDFLREIMGTDTPPITISIPCSCDTK</sequence>
<name>A0A9N9BP90_9GLOM</name>
<dbReference type="AlphaFoldDB" id="A0A9N9BP90"/>
<dbReference type="EMBL" id="CAJVPL010001423">
    <property type="protein sequence ID" value="CAG8570540.1"/>
    <property type="molecule type" value="Genomic_DNA"/>
</dbReference>
<comment type="caution">
    <text evidence="1">The sequence shown here is derived from an EMBL/GenBank/DDBJ whole genome shotgun (WGS) entry which is preliminary data.</text>
</comment>
<keyword evidence="2" id="KW-1185">Reference proteome</keyword>
<evidence type="ECO:0000313" key="1">
    <source>
        <dbReference type="EMBL" id="CAG8570540.1"/>
    </source>
</evidence>
<proteinExistence type="predicted"/>
<protein>
    <submittedName>
        <fullName evidence="1">11514_t:CDS:1</fullName>
    </submittedName>
</protein>
<dbReference type="OrthoDB" id="5340906at2759"/>